<feature type="region of interest" description="Disordered" evidence="1">
    <location>
        <begin position="1"/>
        <end position="51"/>
    </location>
</feature>
<feature type="compositionally biased region" description="Polar residues" evidence="1">
    <location>
        <begin position="144"/>
        <end position="159"/>
    </location>
</feature>
<feature type="compositionally biased region" description="Basic and acidic residues" evidence="1">
    <location>
        <begin position="908"/>
        <end position="928"/>
    </location>
</feature>
<protein>
    <submittedName>
        <fullName evidence="2">Uncharacterized protein</fullName>
    </submittedName>
</protein>
<feature type="region of interest" description="Disordered" evidence="1">
    <location>
        <begin position="695"/>
        <end position="1360"/>
    </location>
</feature>
<name>A0AAD5WUJ2_9PEZI</name>
<evidence type="ECO:0000256" key="1">
    <source>
        <dbReference type="SAM" id="MobiDB-lite"/>
    </source>
</evidence>
<feature type="region of interest" description="Disordered" evidence="1">
    <location>
        <begin position="402"/>
        <end position="639"/>
    </location>
</feature>
<feature type="compositionally biased region" description="Polar residues" evidence="1">
    <location>
        <begin position="803"/>
        <end position="812"/>
    </location>
</feature>
<feature type="compositionally biased region" description="Basic and acidic residues" evidence="1">
    <location>
        <begin position="712"/>
        <end position="739"/>
    </location>
</feature>
<reference evidence="2" key="1">
    <citation type="submission" date="2022-07" db="EMBL/GenBank/DDBJ databases">
        <title>Draft genome sequence of Zalerion maritima ATCC 34329, a (micro)plastics degrading marine fungus.</title>
        <authorList>
            <person name="Paco A."/>
            <person name="Goncalves M.F.M."/>
            <person name="Rocha-Santos T.A.P."/>
            <person name="Alves A."/>
        </authorList>
    </citation>
    <scope>NUCLEOTIDE SEQUENCE</scope>
    <source>
        <strain evidence="2">ATCC 34329</strain>
    </source>
</reference>
<dbReference type="Proteomes" id="UP001201980">
    <property type="component" value="Unassembled WGS sequence"/>
</dbReference>
<feature type="compositionally biased region" description="Pro residues" evidence="1">
    <location>
        <begin position="1326"/>
        <end position="1344"/>
    </location>
</feature>
<dbReference type="EMBL" id="JAKWBI020000079">
    <property type="protein sequence ID" value="KAJ2903521.1"/>
    <property type="molecule type" value="Genomic_DNA"/>
</dbReference>
<organism evidence="2 3">
    <name type="scientific">Zalerion maritima</name>
    <dbReference type="NCBI Taxonomy" id="339359"/>
    <lineage>
        <taxon>Eukaryota</taxon>
        <taxon>Fungi</taxon>
        <taxon>Dikarya</taxon>
        <taxon>Ascomycota</taxon>
        <taxon>Pezizomycotina</taxon>
        <taxon>Sordariomycetes</taxon>
        <taxon>Lulworthiomycetidae</taxon>
        <taxon>Lulworthiales</taxon>
        <taxon>Lulworthiaceae</taxon>
        <taxon>Zalerion</taxon>
    </lineage>
</organism>
<sequence length="1360" mass="147218">MNRFRTKKKVKEEPSTRSRPTEDSDGGLSFFGRRKKTQVEEEKPALDLENALPKTDDFRTSLLMTGLSARFSMLREQDDPHSKLGKASDDSVLYPTKRQSRMAAELGGFGGLRGLADIAEVESIKGSYARMNSYASASDDADSTNAGSIMNRSKPTEGNNLFGGRQKIYKIPAGAKSSGGGLSGRALYEDDVPMSSFQRWRQAERDRRGEDPLMDMDDDDRTLAEEPQRSESPLPMGYNRKRETSSTTSSAPSVQRNSTAATSVVSGPPQSAKETQNPNPAPNNGAPTLERTVTRTRRLYEQGLNQEMQDQQTSALTRIDTIRRGLGNRTPDVSANSPSPTTHAFNDRLDARRNILTKASAPNLRSFSPPASGSSISTVDTGIRPGRSPVAEARAAFGVELPLSPPVSDTGAENQSMLPIQPGDRGKATALGVFHKPSQKYDDTTYAQRQLQLQQGRDSPIDRFRTGSPTAFGTVRSRSSSSSRGDNWTEKPKPKPTLEETSEEPHTFLDDSDDSSSTSPPLAPKQITPAPPVVLERPADSEHPAFRQSAVPNPLSVGTKEEDDFSLSPSKPGLLSPQPKHESGSLVSDSPTLGPVSTTGLGGMVRSHLRSDSGASSVYGGAPSIHGAAPLTSGLETRFPADPYEGKNLENFTVDSKANPWDARDSQWGVSVYGIDGLASPVKKVDTLQTLNETKWERDESSTTIATQHSGSDVEKDMNDQNEFARELAEGARRVRERLTSYVESDSSRAASPHESPRDLMPPRPHGLGLLKPKNSRGSLVDRNRSESSNTKPIKMLGLGATTMATSPSPAKQSFDEASPMATMKEEPGKEEHSSRRGRSQGRHQGAPPPRPFSREPRLPGALPMQQEPIFAPQTAEEPKGDPEADSAQDDGSDTGKLHPGVKAFRQARREMQRLRELETQARHHAEELTEQAVLSRTPPRDGGQRERTPSRERKPPPVFYQPRPGSEESKQNVGNTSRSTSRAASERDRSGSEASTTGGRSRSRPPRLRNGSFLQEERSYGAGPNGFNGPPPLRTNMMRSPGLPGTDIRRSPHMPPQSQVAYPGQPGPTSPGYFGHPSPAHHQPQHSYPHQHQSQGHPHPHNGNLQPYGRHDSGHPSPISPMAPVGMPSSPFAGPHSGASTPTGIPQLRSRGPSAPSTPSLENAPNMNNSRLELVKKQVRKKEISDPTFVSSTSRIPTVSLPQKSRSRSRSGSRSRSSSNATQSQYAPPVPPINPRRRTDTKTRTMMGSFMGRNTGIDDGNSMSTPHLPLASASNDHMDDGDRSAFSHSEDEGDKPNRRRLRKFPSEANAMGSRSRSGTARGGSPPHPGPPPPRGVMSPPRPAPSSNGMGGMNLPGGMI</sequence>
<feature type="compositionally biased region" description="Polar residues" evidence="1">
    <location>
        <begin position="331"/>
        <end position="344"/>
    </location>
</feature>
<feature type="compositionally biased region" description="Low complexity" evidence="1">
    <location>
        <begin position="1313"/>
        <end position="1325"/>
    </location>
</feature>
<feature type="compositionally biased region" description="Polar residues" evidence="1">
    <location>
        <begin position="1189"/>
        <end position="1205"/>
    </location>
</feature>
<feature type="compositionally biased region" description="Basic and acidic residues" evidence="1">
    <location>
        <begin position="10"/>
        <end position="22"/>
    </location>
</feature>
<evidence type="ECO:0000313" key="2">
    <source>
        <dbReference type="EMBL" id="KAJ2903521.1"/>
    </source>
</evidence>
<feature type="compositionally biased region" description="Polar residues" evidence="1">
    <location>
        <begin position="445"/>
        <end position="457"/>
    </location>
</feature>
<comment type="caution">
    <text evidence="2">The sequence shown here is derived from an EMBL/GenBank/DDBJ whole genome shotgun (WGS) entry which is preliminary data.</text>
</comment>
<feature type="compositionally biased region" description="Gly residues" evidence="1">
    <location>
        <begin position="1349"/>
        <end position="1360"/>
    </location>
</feature>
<accession>A0AAD5WUJ2</accession>
<feature type="compositionally biased region" description="Polar residues" evidence="1">
    <location>
        <begin position="702"/>
        <end position="711"/>
    </location>
</feature>
<feature type="compositionally biased region" description="Basic and acidic residues" evidence="1">
    <location>
        <begin position="37"/>
        <end position="46"/>
    </location>
</feature>
<feature type="region of interest" description="Disordered" evidence="1">
    <location>
        <begin position="326"/>
        <end position="348"/>
    </location>
</feature>
<feature type="compositionally biased region" description="Basic and acidic residues" evidence="1">
    <location>
        <begin position="201"/>
        <end position="211"/>
    </location>
</feature>
<feature type="compositionally biased region" description="Basic and acidic residues" evidence="1">
    <location>
        <begin position="824"/>
        <end position="835"/>
    </location>
</feature>
<feature type="compositionally biased region" description="Acidic residues" evidence="1">
    <location>
        <begin position="884"/>
        <end position="893"/>
    </location>
</feature>
<feature type="compositionally biased region" description="Basic and acidic residues" evidence="1">
    <location>
        <begin position="939"/>
        <end position="956"/>
    </location>
</feature>
<feature type="compositionally biased region" description="Polar residues" evidence="1">
    <location>
        <begin position="585"/>
        <end position="599"/>
    </location>
</feature>
<feature type="compositionally biased region" description="Basic and acidic residues" evidence="1">
    <location>
        <begin position="487"/>
        <end position="509"/>
    </location>
</feature>
<feature type="compositionally biased region" description="Polar residues" evidence="1">
    <location>
        <begin position="1156"/>
        <end position="1172"/>
    </location>
</feature>
<feature type="region of interest" description="Disordered" evidence="1">
    <location>
        <begin position="135"/>
        <end position="313"/>
    </location>
</feature>
<feature type="compositionally biased region" description="Basic and acidic residues" evidence="1">
    <location>
        <begin position="1277"/>
        <end position="1297"/>
    </location>
</feature>
<evidence type="ECO:0000313" key="3">
    <source>
        <dbReference type="Proteomes" id="UP001201980"/>
    </source>
</evidence>
<feature type="region of interest" description="Disordered" evidence="1">
    <location>
        <begin position="360"/>
        <end position="386"/>
    </location>
</feature>
<feature type="compositionally biased region" description="Polar residues" evidence="1">
    <location>
        <begin position="245"/>
        <end position="276"/>
    </location>
</feature>
<proteinExistence type="predicted"/>
<feature type="compositionally biased region" description="Polar residues" evidence="1">
    <location>
        <begin position="303"/>
        <end position="313"/>
    </location>
</feature>
<feature type="compositionally biased region" description="Low complexity" evidence="1">
    <location>
        <begin position="1077"/>
        <end position="1098"/>
    </location>
</feature>
<keyword evidence="3" id="KW-1185">Reference proteome</keyword>
<feature type="compositionally biased region" description="Low complexity" evidence="1">
    <location>
        <begin position="566"/>
        <end position="578"/>
    </location>
</feature>
<gene>
    <name evidence="2" type="ORF">MKZ38_009743</name>
</gene>
<feature type="compositionally biased region" description="Basic and acidic residues" evidence="1">
    <location>
        <begin position="1174"/>
        <end position="1186"/>
    </location>
</feature>
<feature type="compositionally biased region" description="Low complexity" evidence="1">
    <location>
        <begin position="366"/>
        <end position="377"/>
    </location>
</feature>
<feature type="compositionally biased region" description="Low complexity" evidence="1">
    <location>
        <begin position="282"/>
        <end position="291"/>
    </location>
</feature>